<dbReference type="InterPro" id="IPR003462">
    <property type="entry name" value="ODC_Mu_crystall"/>
</dbReference>
<evidence type="ECO:0000313" key="3">
    <source>
        <dbReference type="EMBL" id="KAF2172020.1"/>
    </source>
</evidence>
<dbReference type="InterPro" id="IPR006151">
    <property type="entry name" value="Shikm_DH/Glu-tRNA_Rdtase"/>
</dbReference>
<comment type="similarity">
    <text evidence="1">Belongs to the ornithine cyclodeaminase/mu-crystallin family.</text>
</comment>
<evidence type="ECO:0000256" key="1">
    <source>
        <dbReference type="ARBA" id="ARBA00008903"/>
    </source>
</evidence>
<dbReference type="AlphaFoldDB" id="A0A6A6D0P4"/>
<dbReference type="RefSeq" id="XP_033672909.1">
    <property type="nucleotide sequence ID" value="XM_033811582.1"/>
</dbReference>
<dbReference type="Proteomes" id="UP000799537">
    <property type="component" value="Unassembled WGS sequence"/>
</dbReference>
<dbReference type="EMBL" id="ML993582">
    <property type="protein sequence ID" value="KAF2172020.1"/>
    <property type="molecule type" value="Genomic_DNA"/>
</dbReference>
<dbReference type="OrthoDB" id="41492at2759"/>
<name>A0A6A6D0P4_ZASCE</name>
<protein>
    <recommendedName>
        <fullName evidence="2">Quinate/shikimate 5-dehydrogenase/glutamyl-tRNA reductase domain-containing protein</fullName>
    </recommendedName>
</protein>
<organism evidence="3 4">
    <name type="scientific">Zasmidium cellare ATCC 36951</name>
    <dbReference type="NCBI Taxonomy" id="1080233"/>
    <lineage>
        <taxon>Eukaryota</taxon>
        <taxon>Fungi</taxon>
        <taxon>Dikarya</taxon>
        <taxon>Ascomycota</taxon>
        <taxon>Pezizomycotina</taxon>
        <taxon>Dothideomycetes</taxon>
        <taxon>Dothideomycetidae</taxon>
        <taxon>Mycosphaerellales</taxon>
        <taxon>Mycosphaerellaceae</taxon>
        <taxon>Zasmidium</taxon>
    </lineage>
</organism>
<evidence type="ECO:0000259" key="2">
    <source>
        <dbReference type="Pfam" id="PF01488"/>
    </source>
</evidence>
<dbReference type="Gene3D" id="3.40.50.720">
    <property type="entry name" value="NAD(P)-binding Rossmann-like Domain"/>
    <property type="match status" value="1"/>
</dbReference>
<dbReference type="GeneID" id="54564854"/>
<feature type="domain" description="Quinate/shikimate 5-dehydrogenase/glutamyl-tRNA reductase" evidence="2">
    <location>
        <begin position="134"/>
        <end position="232"/>
    </location>
</feature>
<dbReference type="Pfam" id="PF01488">
    <property type="entry name" value="Shikimate_DH"/>
    <property type="match status" value="1"/>
</dbReference>
<proteinExistence type="inferred from homology"/>
<evidence type="ECO:0000313" key="4">
    <source>
        <dbReference type="Proteomes" id="UP000799537"/>
    </source>
</evidence>
<dbReference type="SUPFAM" id="SSF51735">
    <property type="entry name" value="NAD(P)-binding Rossmann-fold domains"/>
    <property type="match status" value="1"/>
</dbReference>
<dbReference type="PANTHER" id="PTHR13812:SF19">
    <property type="entry name" value="KETIMINE REDUCTASE MU-CRYSTALLIN"/>
    <property type="match status" value="1"/>
</dbReference>
<dbReference type="PANTHER" id="PTHR13812">
    <property type="entry name" value="KETIMINE REDUCTASE MU-CRYSTALLIN"/>
    <property type="match status" value="1"/>
</dbReference>
<keyword evidence="4" id="KW-1185">Reference proteome</keyword>
<dbReference type="InterPro" id="IPR036291">
    <property type="entry name" value="NAD(P)-bd_dom_sf"/>
</dbReference>
<dbReference type="Gene3D" id="3.30.1780.10">
    <property type="entry name" value="ornithine cyclodeaminase, domain 1"/>
    <property type="match status" value="1"/>
</dbReference>
<reference evidence="3" key="1">
    <citation type="journal article" date="2020" name="Stud. Mycol.">
        <title>101 Dothideomycetes genomes: a test case for predicting lifestyles and emergence of pathogens.</title>
        <authorList>
            <person name="Haridas S."/>
            <person name="Albert R."/>
            <person name="Binder M."/>
            <person name="Bloem J."/>
            <person name="Labutti K."/>
            <person name="Salamov A."/>
            <person name="Andreopoulos B."/>
            <person name="Baker S."/>
            <person name="Barry K."/>
            <person name="Bills G."/>
            <person name="Bluhm B."/>
            <person name="Cannon C."/>
            <person name="Castanera R."/>
            <person name="Culley D."/>
            <person name="Daum C."/>
            <person name="Ezra D."/>
            <person name="Gonzalez J."/>
            <person name="Henrissat B."/>
            <person name="Kuo A."/>
            <person name="Liang C."/>
            <person name="Lipzen A."/>
            <person name="Lutzoni F."/>
            <person name="Magnuson J."/>
            <person name="Mondo S."/>
            <person name="Nolan M."/>
            <person name="Ohm R."/>
            <person name="Pangilinan J."/>
            <person name="Park H.-J."/>
            <person name="Ramirez L."/>
            <person name="Alfaro M."/>
            <person name="Sun H."/>
            <person name="Tritt A."/>
            <person name="Yoshinaga Y."/>
            <person name="Zwiers L.-H."/>
            <person name="Turgeon B."/>
            <person name="Goodwin S."/>
            <person name="Spatafora J."/>
            <person name="Crous P."/>
            <person name="Grigoriev I."/>
        </authorList>
    </citation>
    <scope>NUCLEOTIDE SEQUENCE</scope>
    <source>
        <strain evidence="3">ATCC 36951</strain>
    </source>
</reference>
<sequence>MSGLRVLGDEAVHGLLIALPKSEILVLQGVVEKALHGFSTAKEREHQPEAAVINRPEGQKVLFRLFTSPSAVGTKIIVEPATDPTTGNRPPLHGVLVICDNSGIARGLVNAEEVTAFRTSLSAIIPWSWRKRVDHILVFGAGKQALWHIRLALALRGDEIKSVTVVNRSLGHAVALVNRLKEENRTYWKSQAEIFSHDATDNSGVDARLAEADAVFCTVPSQEVLFTVDALNLESRRNMPYVSAIGSWQPQMIELDPLLLVRAATASTKAYILVDDRNAFQSHTGEGVRSGLNTEQVLELGKAVELRRKGTASYKTDLDDWLRDDLVVYKSVGVSLTDLAIGEAMLKRADQMGIGSLVPGF</sequence>
<dbReference type="InterPro" id="IPR023401">
    <property type="entry name" value="ODC_N"/>
</dbReference>
<accession>A0A6A6D0P4</accession>
<dbReference type="GO" id="GO:0005737">
    <property type="term" value="C:cytoplasm"/>
    <property type="evidence" value="ECO:0007669"/>
    <property type="project" value="TreeGrafter"/>
</dbReference>
<gene>
    <name evidence="3" type="ORF">M409DRAFT_50618</name>
</gene>